<comment type="caution">
    <text evidence="1">The sequence shown here is derived from an EMBL/GenBank/DDBJ whole genome shotgun (WGS) entry which is preliminary data.</text>
</comment>
<proteinExistence type="predicted"/>
<evidence type="ECO:0000313" key="2">
    <source>
        <dbReference type="Proteomes" id="UP001345963"/>
    </source>
</evidence>
<name>A0ABU7BVT8_9TELE</name>
<dbReference type="Proteomes" id="UP001345963">
    <property type="component" value="Unassembled WGS sequence"/>
</dbReference>
<accession>A0ABU7BVT8</accession>
<organism evidence="1 2">
    <name type="scientific">Ataeniobius toweri</name>
    <dbReference type="NCBI Taxonomy" id="208326"/>
    <lineage>
        <taxon>Eukaryota</taxon>
        <taxon>Metazoa</taxon>
        <taxon>Chordata</taxon>
        <taxon>Craniata</taxon>
        <taxon>Vertebrata</taxon>
        <taxon>Euteleostomi</taxon>
        <taxon>Actinopterygii</taxon>
        <taxon>Neopterygii</taxon>
        <taxon>Teleostei</taxon>
        <taxon>Neoteleostei</taxon>
        <taxon>Acanthomorphata</taxon>
        <taxon>Ovalentaria</taxon>
        <taxon>Atherinomorphae</taxon>
        <taxon>Cyprinodontiformes</taxon>
        <taxon>Goodeidae</taxon>
        <taxon>Ataeniobius</taxon>
    </lineage>
</organism>
<gene>
    <name evidence="1" type="ORF">ATANTOWER_013836</name>
</gene>
<reference evidence="1 2" key="1">
    <citation type="submission" date="2021-07" db="EMBL/GenBank/DDBJ databases">
        <authorList>
            <person name="Palmer J.M."/>
        </authorList>
    </citation>
    <scope>NUCLEOTIDE SEQUENCE [LARGE SCALE GENOMIC DNA]</scope>
    <source>
        <strain evidence="1 2">AT_MEX2019</strain>
        <tissue evidence="1">Muscle</tissue>
    </source>
</reference>
<sequence length="117" mass="13793">MHTVKKINALYTFFPNISCGENIPVQRHTGLLNWYSFKTTTFFLHVPKSQLKTWNFIENSETQSPPFPTCFCTSKLAETRHLHFFLVYMKDNSNWLEIFLMASNKDSRDVETKRVPL</sequence>
<dbReference type="EMBL" id="JAHUTI010069132">
    <property type="protein sequence ID" value="MED6254056.1"/>
    <property type="molecule type" value="Genomic_DNA"/>
</dbReference>
<evidence type="ECO:0000313" key="1">
    <source>
        <dbReference type="EMBL" id="MED6254056.1"/>
    </source>
</evidence>
<keyword evidence="2" id="KW-1185">Reference proteome</keyword>
<protein>
    <submittedName>
        <fullName evidence="1">Uncharacterized protein</fullName>
    </submittedName>
</protein>